<protein>
    <submittedName>
        <fullName evidence="1">CAZy families CBM6|GH16 protein</fullName>
    </submittedName>
</protein>
<dbReference type="InterPro" id="IPR036691">
    <property type="entry name" value="Endo/exonu/phosph_ase_sf"/>
</dbReference>
<accession>A0A060BXT0</accession>
<name>A0A060BXT0_9GAMM</name>
<dbReference type="EMBL" id="KF120201">
    <property type="protein sequence ID" value="AIA87472.1"/>
    <property type="molecule type" value="Genomic_DNA"/>
</dbReference>
<proteinExistence type="predicted"/>
<dbReference type="SUPFAM" id="SSF56219">
    <property type="entry name" value="DNase I-like"/>
    <property type="match status" value="1"/>
</dbReference>
<dbReference type="AlphaFoldDB" id="A0A060BXT0"/>
<reference evidence="1" key="1">
    <citation type="journal article" date="2013" name="Environ. Microbiol.">
        <title>Seasonally variable intestinal metagenomes of the red palm weevil (Rhynchophorus ferrugineus).</title>
        <authorList>
            <person name="Jia S."/>
            <person name="Zhang X."/>
            <person name="Zhang G."/>
            <person name="Yin A."/>
            <person name="Zhang S."/>
            <person name="Li F."/>
            <person name="Wang L."/>
            <person name="Zhao D."/>
            <person name="Yun Q."/>
            <person name="Tala"/>
            <person name="Wang J."/>
            <person name="Sun G."/>
            <person name="Baabdullah M."/>
            <person name="Yu X."/>
            <person name="Hu S."/>
            <person name="Al-Mssallem I.S."/>
            <person name="Yu J."/>
        </authorList>
    </citation>
    <scope>NUCLEOTIDE SEQUENCE</scope>
</reference>
<feature type="non-terminal residue" evidence="1">
    <location>
        <position position="162"/>
    </location>
</feature>
<sequence length="162" mass="18652">MSFNIRLETNETVSSHNWSYRKAACITMIKDQEPTIIGFQEAIYNSQWAYLKEQLSDEYTGFGVGRDDGDTQGECTGILYRKDDVEKIDGGTFWLSEDPDIPSKGWGGTYYRSATWGIFKLKATEQYFVYINTHLEVNSSSIRAKEMDLIVDKFAEYNPNDY</sequence>
<organism evidence="1">
    <name type="scientific">uncultured Hahella sp</name>
    <dbReference type="NCBI Taxonomy" id="432657"/>
    <lineage>
        <taxon>Bacteria</taxon>
        <taxon>Pseudomonadati</taxon>
        <taxon>Pseudomonadota</taxon>
        <taxon>Gammaproteobacteria</taxon>
        <taxon>Oceanospirillales</taxon>
        <taxon>Hahellaceae</taxon>
        <taxon>Hahella</taxon>
        <taxon>environmental samples</taxon>
    </lineage>
</organism>
<evidence type="ECO:0000313" key="1">
    <source>
        <dbReference type="EMBL" id="AIA87472.1"/>
    </source>
</evidence>
<dbReference type="Gene3D" id="3.60.10.10">
    <property type="entry name" value="Endonuclease/exonuclease/phosphatase"/>
    <property type="match status" value="1"/>
</dbReference>